<dbReference type="EMBL" id="MN740845">
    <property type="protein sequence ID" value="QHU14680.1"/>
    <property type="molecule type" value="Genomic_DNA"/>
</dbReference>
<dbReference type="InterPro" id="IPR051055">
    <property type="entry name" value="PIF1_helicase"/>
</dbReference>
<dbReference type="CDD" id="cd18809">
    <property type="entry name" value="SF1_C_RecD"/>
    <property type="match status" value="1"/>
</dbReference>
<dbReference type="CDD" id="cd18037">
    <property type="entry name" value="DEXSc_Pif1_like"/>
    <property type="match status" value="1"/>
</dbReference>
<dbReference type="GO" id="GO:0006281">
    <property type="term" value="P:DNA repair"/>
    <property type="evidence" value="ECO:0007669"/>
    <property type="project" value="InterPro"/>
</dbReference>
<reference evidence="2" key="1">
    <citation type="journal article" date="2020" name="Nature">
        <title>Giant virus diversity and host interactions through global metagenomics.</title>
        <authorList>
            <person name="Schulz F."/>
            <person name="Roux S."/>
            <person name="Paez-Espino D."/>
            <person name="Jungbluth S."/>
            <person name="Walsh D.A."/>
            <person name="Denef V.J."/>
            <person name="McMahon K.D."/>
            <person name="Konstantinidis K.T."/>
            <person name="Eloe-Fadrosh E.A."/>
            <person name="Kyrpides N.C."/>
            <person name="Woyke T."/>
        </authorList>
    </citation>
    <scope>NUCLEOTIDE SEQUENCE</scope>
    <source>
        <strain evidence="2">GVMAG-S-1102113-126</strain>
    </source>
</reference>
<dbReference type="PANTHER" id="PTHR47642:SF5">
    <property type="entry name" value="ATP-DEPENDENT DNA HELICASE"/>
    <property type="match status" value="1"/>
</dbReference>
<proteinExistence type="predicted"/>
<sequence length="499" mass="55378">MNTLQESAVAACQSGRNVFITGPPGTGKSYTLNYIISYFRSERKQLGITASTGCAAVLINGTTVHSFLKIGLGKGTAIALAQNTHKKQKMKAQQLAKLEVLIIDEISMIDAGLLSKIDAYMKIMKGSEEPFGGTQIILVGDFYQLAPVNGKYSFEDPVWDSLKLKVIKLTECVRQSGDAPFQKLLGEIREGVVTTETMETLANCNGPEDTGGVEYTKLYSRNTNVDKINEEYYEGLRGQVKPSEIKTFKHTERDTIDLCAGCQVMVTHNIDIASHLVNGTKGIVLVVNSEKRATKIVEGKRQTTINTANVVIRTLNGRTHTIEMLSIKNDNKSYTIMPLKYAWATTIHKSQGATIDLLEIDLGTSIFAYGQAYTALSRARSMDSLKISDLSKRSFKTDKKVIDFYTALVLEPAEPMQPLRLRAVKTTTRVSTSRFRKTVTTSCGHEIKIAEIISGGVYNGKWDIKIYGPKVVKRWKQFISEPNMESAEETYTTYLRDVK</sequence>
<organism evidence="2">
    <name type="scientific">viral metagenome</name>
    <dbReference type="NCBI Taxonomy" id="1070528"/>
    <lineage>
        <taxon>unclassified sequences</taxon>
        <taxon>metagenomes</taxon>
        <taxon>organismal metagenomes</taxon>
    </lineage>
</organism>
<dbReference type="SUPFAM" id="SSF52540">
    <property type="entry name" value="P-loop containing nucleoside triphosphate hydrolases"/>
    <property type="match status" value="2"/>
</dbReference>
<protein>
    <recommendedName>
        <fullName evidence="1">AAA+ ATPase domain-containing protein</fullName>
    </recommendedName>
</protein>
<dbReference type="InterPro" id="IPR027417">
    <property type="entry name" value="P-loop_NTPase"/>
</dbReference>
<evidence type="ECO:0000259" key="1">
    <source>
        <dbReference type="SMART" id="SM00382"/>
    </source>
</evidence>
<dbReference type="AlphaFoldDB" id="A0A6C0KD65"/>
<dbReference type="PANTHER" id="PTHR47642">
    <property type="entry name" value="ATP-DEPENDENT DNA HELICASE"/>
    <property type="match status" value="1"/>
</dbReference>
<evidence type="ECO:0000313" key="2">
    <source>
        <dbReference type="EMBL" id="QHU14680.1"/>
    </source>
</evidence>
<dbReference type="InterPro" id="IPR010285">
    <property type="entry name" value="DNA_helicase_pif1-like_DEAD"/>
</dbReference>
<name>A0A6C0KD65_9ZZZZ</name>
<dbReference type="Pfam" id="PF05970">
    <property type="entry name" value="PIF1"/>
    <property type="match status" value="1"/>
</dbReference>
<feature type="domain" description="AAA+ ATPase" evidence="1">
    <location>
        <begin position="14"/>
        <end position="290"/>
    </location>
</feature>
<dbReference type="InterPro" id="IPR003593">
    <property type="entry name" value="AAA+_ATPase"/>
</dbReference>
<accession>A0A6C0KD65</accession>
<dbReference type="GO" id="GO:0003678">
    <property type="term" value="F:DNA helicase activity"/>
    <property type="evidence" value="ECO:0007669"/>
    <property type="project" value="InterPro"/>
</dbReference>
<dbReference type="GO" id="GO:0000723">
    <property type="term" value="P:telomere maintenance"/>
    <property type="evidence" value="ECO:0007669"/>
    <property type="project" value="InterPro"/>
</dbReference>
<dbReference type="Gene3D" id="3.40.50.300">
    <property type="entry name" value="P-loop containing nucleotide triphosphate hydrolases"/>
    <property type="match status" value="2"/>
</dbReference>
<dbReference type="SMART" id="SM00382">
    <property type="entry name" value="AAA"/>
    <property type="match status" value="1"/>
</dbReference>